<dbReference type="PANTHER" id="PTHR24392">
    <property type="entry name" value="ZINC FINGER PROTEIN"/>
    <property type="match status" value="1"/>
</dbReference>
<protein>
    <recommendedName>
        <fullName evidence="9">C2H2-type domain-containing protein</fullName>
    </recommendedName>
</protein>
<feature type="domain" description="C2H2-type" evidence="9">
    <location>
        <begin position="2"/>
        <end position="29"/>
    </location>
</feature>
<sequence length="164" mass="18788">MHLCSLCTYKTPNYAHLMDHMRAHTGEKPFSCPHCPYRAAQKTNLKTHIRTHTGEKPAGRSLQVDVNTDCERPGGRGSIAKLHPCSLCTYKTTNYGHLMDHMRTHTGEKPFSCPHCSYRAAKKTNLKTHMRTHTGEKPYTCEHCQYRSVTRSALVRHLFTQHNK</sequence>
<evidence type="ECO:0000256" key="6">
    <source>
        <dbReference type="ARBA" id="ARBA00023125"/>
    </source>
</evidence>
<dbReference type="Proteomes" id="UP001286313">
    <property type="component" value="Unassembled WGS sequence"/>
</dbReference>
<dbReference type="GO" id="GO:0008270">
    <property type="term" value="F:zinc ion binding"/>
    <property type="evidence" value="ECO:0007669"/>
    <property type="project" value="UniProtKB-KW"/>
</dbReference>
<accession>A0AAE1G6X5</accession>
<dbReference type="PROSITE" id="PS50157">
    <property type="entry name" value="ZINC_FINGER_C2H2_2"/>
    <property type="match status" value="4"/>
</dbReference>
<comment type="caution">
    <text evidence="10">The sequence shown here is derived from an EMBL/GenBank/DDBJ whole genome shotgun (WGS) entry which is preliminary data.</text>
</comment>
<dbReference type="FunFam" id="3.30.160.60:FF:000446">
    <property type="entry name" value="Zinc finger protein"/>
    <property type="match status" value="1"/>
</dbReference>
<evidence type="ECO:0000256" key="2">
    <source>
        <dbReference type="ARBA" id="ARBA00022723"/>
    </source>
</evidence>
<dbReference type="EMBL" id="JAWQEG010000726">
    <property type="protein sequence ID" value="KAK3886142.1"/>
    <property type="molecule type" value="Genomic_DNA"/>
</dbReference>
<evidence type="ECO:0000256" key="7">
    <source>
        <dbReference type="ARBA" id="ARBA00023242"/>
    </source>
</evidence>
<dbReference type="AlphaFoldDB" id="A0AAE1G6X5"/>
<feature type="domain" description="C2H2-type" evidence="9">
    <location>
        <begin position="83"/>
        <end position="110"/>
    </location>
</feature>
<organism evidence="10 11">
    <name type="scientific">Petrolisthes cinctipes</name>
    <name type="common">Flat porcelain crab</name>
    <dbReference type="NCBI Taxonomy" id="88211"/>
    <lineage>
        <taxon>Eukaryota</taxon>
        <taxon>Metazoa</taxon>
        <taxon>Ecdysozoa</taxon>
        <taxon>Arthropoda</taxon>
        <taxon>Crustacea</taxon>
        <taxon>Multicrustacea</taxon>
        <taxon>Malacostraca</taxon>
        <taxon>Eumalacostraca</taxon>
        <taxon>Eucarida</taxon>
        <taxon>Decapoda</taxon>
        <taxon>Pleocyemata</taxon>
        <taxon>Anomura</taxon>
        <taxon>Galatheoidea</taxon>
        <taxon>Porcellanidae</taxon>
        <taxon>Petrolisthes</taxon>
    </lineage>
</organism>
<name>A0AAE1G6X5_PETCI</name>
<dbReference type="FunFam" id="3.30.160.60:FF:002452">
    <property type="entry name" value="zinc finger protein 142 isoform X4"/>
    <property type="match status" value="1"/>
</dbReference>
<evidence type="ECO:0000313" key="11">
    <source>
        <dbReference type="Proteomes" id="UP001286313"/>
    </source>
</evidence>
<dbReference type="SMART" id="SM00355">
    <property type="entry name" value="ZnF_C2H2"/>
    <property type="match status" value="5"/>
</dbReference>
<dbReference type="SUPFAM" id="SSF57667">
    <property type="entry name" value="beta-beta-alpha zinc fingers"/>
    <property type="match status" value="3"/>
</dbReference>
<feature type="domain" description="C2H2-type" evidence="9">
    <location>
        <begin position="30"/>
        <end position="57"/>
    </location>
</feature>
<keyword evidence="4 8" id="KW-0863">Zinc-finger</keyword>
<gene>
    <name evidence="10" type="ORF">Pcinc_009719</name>
</gene>
<keyword evidence="3" id="KW-0677">Repeat</keyword>
<comment type="subcellular location">
    <subcellularLocation>
        <location evidence="1">Nucleus</location>
    </subcellularLocation>
</comment>
<keyword evidence="5" id="KW-0862">Zinc</keyword>
<dbReference type="InterPro" id="IPR036236">
    <property type="entry name" value="Znf_C2H2_sf"/>
</dbReference>
<evidence type="ECO:0000313" key="10">
    <source>
        <dbReference type="EMBL" id="KAK3886142.1"/>
    </source>
</evidence>
<dbReference type="InterPro" id="IPR013087">
    <property type="entry name" value="Znf_C2H2_type"/>
</dbReference>
<dbReference type="FunFam" id="3.30.160.60:FF:002343">
    <property type="entry name" value="Zinc finger protein 33A"/>
    <property type="match status" value="1"/>
</dbReference>
<evidence type="ECO:0000256" key="5">
    <source>
        <dbReference type="ARBA" id="ARBA00022833"/>
    </source>
</evidence>
<keyword evidence="7" id="KW-0539">Nucleus</keyword>
<dbReference type="GO" id="GO:0003677">
    <property type="term" value="F:DNA binding"/>
    <property type="evidence" value="ECO:0007669"/>
    <property type="project" value="UniProtKB-KW"/>
</dbReference>
<feature type="domain" description="C2H2-type" evidence="9">
    <location>
        <begin position="111"/>
        <end position="138"/>
    </location>
</feature>
<reference evidence="10" key="1">
    <citation type="submission" date="2023-10" db="EMBL/GenBank/DDBJ databases">
        <title>Genome assemblies of two species of porcelain crab, Petrolisthes cinctipes and Petrolisthes manimaculis (Anomura: Porcellanidae).</title>
        <authorList>
            <person name="Angst P."/>
        </authorList>
    </citation>
    <scope>NUCLEOTIDE SEQUENCE</scope>
    <source>
        <strain evidence="10">PB745_01</strain>
        <tissue evidence="10">Gill</tissue>
    </source>
</reference>
<dbReference type="GO" id="GO:0005634">
    <property type="term" value="C:nucleus"/>
    <property type="evidence" value="ECO:0007669"/>
    <property type="project" value="UniProtKB-SubCell"/>
</dbReference>
<evidence type="ECO:0000256" key="3">
    <source>
        <dbReference type="ARBA" id="ARBA00022737"/>
    </source>
</evidence>
<evidence type="ECO:0000259" key="9">
    <source>
        <dbReference type="PROSITE" id="PS50157"/>
    </source>
</evidence>
<keyword evidence="6" id="KW-0238">DNA-binding</keyword>
<dbReference type="PANTHER" id="PTHR24392:SF56">
    <property type="entry name" value="ZINC FINGER PROTEIN 510"/>
    <property type="match status" value="1"/>
</dbReference>
<proteinExistence type="predicted"/>
<keyword evidence="2" id="KW-0479">Metal-binding</keyword>
<dbReference type="Pfam" id="PF00096">
    <property type="entry name" value="zf-C2H2"/>
    <property type="match status" value="3"/>
</dbReference>
<evidence type="ECO:0000256" key="8">
    <source>
        <dbReference type="PROSITE-ProRule" id="PRU00042"/>
    </source>
</evidence>
<dbReference type="GO" id="GO:0006355">
    <property type="term" value="P:regulation of DNA-templated transcription"/>
    <property type="evidence" value="ECO:0007669"/>
    <property type="project" value="UniProtKB-ARBA"/>
</dbReference>
<evidence type="ECO:0000256" key="4">
    <source>
        <dbReference type="ARBA" id="ARBA00022771"/>
    </source>
</evidence>
<keyword evidence="11" id="KW-1185">Reference proteome</keyword>
<dbReference type="Gene3D" id="3.30.160.60">
    <property type="entry name" value="Classic Zinc Finger"/>
    <property type="match status" value="5"/>
</dbReference>
<evidence type="ECO:0000256" key="1">
    <source>
        <dbReference type="ARBA" id="ARBA00004123"/>
    </source>
</evidence>